<proteinExistence type="predicted"/>
<dbReference type="OrthoDB" id="4578763at2"/>
<sequence>MRTGTGGRPWVALEQPKPAPVDDRYAYWLNAPPELSAACVYWVRQIERGWLPNRRISQQGYDNSADWYGVWIWEYLHVLAPLIAAERERGSGA</sequence>
<evidence type="ECO:0000313" key="1">
    <source>
        <dbReference type="EMBL" id="RBO82087.1"/>
    </source>
</evidence>
<evidence type="ECO:0000313" key="2">
    <source>
        <dbReference type="Proteomes" id="UP000252586"/>
    </source>
</evidence>
<protein>
    <submittedName>
        <fullName evidence="1">Uncharacterized protein</fullName>
    </submittedName>
</protein>
<keyword evidence="2" id="KW-1185">Reference proteome</keyword>
<dbReference type="RefSeq" id="WP_067507994.1">
    <property type="nucleotide sequence ID" value="NZ_QNRE01000025.1"/>
</dbReference>
<gene>
    <name evidence="1" type="ORF">DFR74_12542</name>
</gene>
<accession>A0A366CW78</accession>
<name>A0A366CW78_9NOCA</name>
<dbReference type="AlphaFoldDB" id="A0A366CW78"/>
<dbReference type="EMBL" id="QNRE01000025">
    <property type="protein sequence ID" value="RBO82087.1"/>
    <property type="molecule type" value="Genomic_DNA"/>
</dbReference>
<dbReference type="STRING" id="1210090.GCA_001613185_02454"/>
<comment type="caution">
    <text evidence="1">The sequence shown here is derived from an EMBL/GenBank/DDBJ whole genome shotgun (WGS) entry which is preliminary data.</text>
</comment>
<organism evidence="1 2">
    <name type="scientific">Nocardia puris</name>
    <dbReference type="NCBI Taxonomy" id="208602"/>
    <lineage>
        <taxon>Bacteria</taxon>
        <taxon>Bacillati</taxon>
        <taxon>Actinomycetota</taxon>
        <taxon>Actinomycetes</taxon>
        <taxon>Mycobacteriales</taxon>
        <taxon>Nocardiaceae</taxon>
        <taxon>Nocardia</taxon>
    </lineage>
</organism>
<reference evidence="1 2" key="1">
    <citation type="submission" date="2018-06" db="EMBL/GenBank/DDBJ databases">
        <title>Genomic Encyclopedia of Type Strains, Phase IV (KMG-IV): sequencing the most valuable type-strain genomes for metagenomic binning, comparative biology and taxonomic classification.</title>
        <authorList>
            <person name="Goeker M."/>
        </authorList>
    </citation>
    <scope>NUCLEOTIDE SEQUENCE [LARGE SCALE GENOMIC DNA]</scope>
    <source>
        <strain evidence="1 2">DSM 44599</strain>
    </source>
</reference>
<dbReference type="Proteomes" id="UP000252586">
    <property type="component" value="Unassembled WGS sequence"/>
</dbReference>